<feature type="active site" description="Nucleophile" evidence="15">
    <location>
        <position position="156"/>
    </location>
</feature>
<keyword evidence="9" id="KW-0443">Lipid metabolism</keyword>
<comment type="subcellular location">
    <subcellularLocation>
        <location evidence="1">Cell membrane</location>
        <topology evidence="1">Peripheral membrane protein</topology>
    </subcellularLocation>
    <subcellularLocation>
        <location evidence="2">Secreted</location>
    </subcellularLocation>
</comment>
<dbReference type="Gene3D" id="3.40.50.1820">
    <property type="entry name" value="alpha/beta hydrolase"/>
    <property type="match status" value="1"/>
</dbReference>
<reference key="1">
    <citation type="journal article" date="2007" name="Nature">
        <title>The medaka draft genome and insights into vertebrate genome evolution.</title>
        <authorList>
            <person name="Kasahara M."/>
            <person name="Naruse K."/>
            <person name="Sasaki S."/>
            <person name="Nakatani Y."/>
            <person name="Qu W."/>
            <person name="Ahsan B."/>
            <person name="Yamada T."/>
            <person name="Nagayasu Y."/>
            <person name="Doi K."/>
            <person name="Kasai Y."/>
            <person name="Jindo T."/>
            <person name="Kobayashi D."/>
            <person name="Shimada A."/>
            <person name="Toyoda A."/>
            <person name="Kuroki Y."/>
            <person name="Fujiyama A."/>
            <person name="Sasaki T."/>
            <person name="Shimizu A."/>
            <person name="Asakawa S."/>
            <person name="Shimizu N."/>
            <person name="Hashimoto S."/>
            <person name="Yang J."/>
            <person name="Lee Y."/>
            <person name="Matsushima K."/>
            <person name="Sugano S."/>
            <person name="Sakaizumi M."/>
            <person name="Narita T."/>
            <person name="Ohishi K."/>
            <person name="Haga S."/>
            <person name="Ohta F."/>
            <person name="Nomoto H."/>
            <person name="Nogata K."/>
            <person name="Morishita T."/>
            <person name="Endo T."/>
            <person name="Shin-I T."/>
            <person name="Takeda H."/>
            <person name="Morishita S."/>
            <person name="Kohara Y."/>
        </authorList>
    </citation>
    <scope>NUCLEOTIDE SEQUENCE [LARGE SCALE GENOMIC DNA]</scope>
    <source>
        <strain>Hd-rR</strain>
    </source>
</reference>
<dbReference type="Ensembl" id="ENSORLT00015032287.1">
    <property type="protein sequence ID" value="ENSORLP00015029345.1"/>
    <property type="gene ID" value="ENSORLG00015012472.1"/>
</dbReference>
<evidence type="ECO:0000256" key="1">
    <source>
        <dbReference type="ARBA" id="ARBA00004202"/>
    </source>
</evidence>
<keyword evidence="10 18" id="KW-0472">Membrane</keyword>
<evidence type="ECO:0000256" key="19">
    <source>
        <dbReference type="SAM" id="SignalP"/>
    </source>
</evidence>
<comment type="catalytic activity">
    <reaction evidence="13">
        <text>1-hexadecanoyl-2-(9Z-octadecenoyl)-sn-glycero-3-phosphate + H2O = 2-(9Z-octadecenoyl)-sn-glycero-3-phosphate + hexadecanoate + H(+)</text>
        <dbReference type="Rhea" id="RHEA:40943"/>
        <dbReference type="ChEBI" id="CHEBI:7896"/>
        <dbReference type="ChEBI" id="CHEBI:15377"/>
        <dbReference type="ChEBI" id="CHEBI:15378"/>
        <dbReference type="ChEBI" id="CHEBI:64839"/>
        <dbReference type="ChEBI" id="CHEBI:77593"/>
    </reaction>
    <physiologicalReaction direction="left-to-right" evidence="13">
        <dbReference type="Rhea" id="RHEA:40944"/>
    </physiologicalReaction>
</comment>
<dbReference type="PIRSF" id="PIRSF000865">
    <property type="entry name" value="Lipoprotein_lipase_LIPH"/>
    <property type="match status" value="1"/>
</dbReference>
<dbReference type="PANTHER" id="PTHR11610:SF12">
    <property type="entry name" value="LIPASE MEMBER H"/>
    <property type="match status" value="1"/>
</dbReference>
<evidence type="ECO:0000256" key="2">
    <source>
        <dbReference type="ARBA" id="ARBA00004613"/>
    </source>
</evidence>
<keyword evidence="6 19" id="KW-0732">Signal</keyword>
<sequence>MWQYLAVTLLISVQINKAQTCDSFKSLTILHTIHGTNVKVRLLLYTRIDGDCGSLLSHTNLSAHPQFNLSRPTAFVIHGYRPSGSRPAWLNQIIELLLARSNINVVVVDWNHGAGTVNYLAAVKNTQKVAENLTAFINVMQDHGANLSSIHLIGVSLGAHISGFVGANFHGQIGRITGLDAAGPTFTGLLPEERLDPTDAQFVDVLHTDIDSLGFRETLGHIDFYANGGADQPNCPKTIFSGEYYFKCDHQRSVNLFMDTINGTCSSRVYPCLSYKDYLDGKCLKCDGFGNMGCPLFGYDSIKWKDYLPQPNHAKYYFATNGGSPYCKTNFKVDVIVWNTETQMGYITVKLYGDSEEAVAIIKHKTLEFKKYKETTLLAGFDRDISSLKKVSVKFHTGKCLQPKHKLRILRLRLTPLDRTEKYVAHGDLNSTHSVPVLDPVSVTLNIVLSLSGLCVDMIFFWMRTKR</sequence>
<dbReference type="GO" id="GO:0004620">
    <property type="term" value="F:phospholipase activity"/>
    <property type="evidence" value="ECO:0007669"/>
    <property type="project" value="UniProtKB-ARBA"/>
</dbReference>
<evidence type="ECO:0000256" key="5">
    <source>
        <dbReference type="ARBA" id="ARBA00022525"/>
    </source>
</evidence>
<dbReference type="GO" id="GO:0016042">
    <property type="term" value="P:lipid catabolic process"/>
    <property type="evidence" value="ECO:0007669"/>
    <property type="project" value="UniProtKB-KW"/>
</dbReference>
<evidence type="ECO:0000256" key="6">
    <source>
        <dbReference type="ARBA" id="ARBA00022729"/>
    </source>
</evidence>
<keyword evidence="4" id="KW-1003">Cell membrane</keyword>
<keyword evidence="18" id="KW-0812">Transmembrane</keyword>
<feature type="active site" description="Charge relay system" evidence="15">
    <location>
        <position position="250"/>
    </location>
</feature>
<name>A0A3P9JAM4_ORYLA</name>
<feature type="binding site" evidence="16">
    <location>
        <position position="199"/>
    </location>
    <ligand>
        <name>Ca(2+)</name>
        <dbReference type="ChEBI" id="CHEBI:29108"/>
    </ligand>
</feature>
<dbReference type="InterPro" id="IPR016272">
    <property type="entry name" value="Lipase_LIPH"/>
</dbReference>
<evidence type="ECO:0000256" key="7">
    <source>
        <dbReference type="ARBA" id="ARBA00022801"/>
    </source>
</evidence>
<keyword evidence="11" id="KW-1015">Disulfide bond</keyword>
<dbReference type="InterPro" id="IPR029058">
    <property type="entry name" value="AB_hydrolase_fold"/>
</dbReference>
<dbReference type="GO" id="GO:0008201">
    <property type="term" value="F:heparin binding"/>
    <property type="evidence" value="ECO:0007669"/>
    <property type="project" value="UniProtKB-ARBA"/>
</dbReference>
<evidence type="ECO:0000256" key="4">
    <source>
        <dbReference type="ARBA" id="ARBA00022475"/>
    </source>
</evidence>
<dbReference type="InterPro" id="IPR013818">
    <property type="entry name" value="Lipase"/>
</dbReference>
<evidence type="ECO:0000256" key="15">
    <source>
        <dbReference type="PIRSR" id="PIRSR000865-1"/>
    </source>
</evidence>
<evidence type="ECO:0000256" key="17">
    <source>
        <dbReference type="RuleBase" id="RU004262"/>
    </source>
</evidence>
<dbReference type="FunFam" id="3.40.50.1820:FF:000063">
    <property type="entry name" value="Lipase member H"/>
    <property type="match status" value="1"/>
</dbReference>
<dbReference type="PANTHER" id="PTHR11610">
    <property type="entry name" value="LIPASE"/>
    <property type="match status" value="1"/>
</dbReference>
<organism evidence="21 22">
    <name type="scientific">Oryzias latipes</name>
    <name type="common">Japanese rice fish</name>
    <name type="synonym">Japanese killifish</name>
    <dbReference type="NCBI Taxonomy" id="8090"/>
    <lineage>
        <taxon>Eukaryota</taxon>
        <taxon>Metazoa</taxon>
        <taxon>Chordata</taxon>
        <taxon>Craniata</taxon>
        <taxon>Vertebrata</taxon>
        <taxon>Euteleostomi</taxon>
        <taxon>Actinopterygii</taxon>
        <taxon>Neopterygii</taxon>
        <taxon>Teleostei</taxon>
        <taxon>Neoteleostei</taxon>
        <taxon>Acanthomorphata</taxon>
        <taxon>Ovalentaria</taxon>
        <taxon>Atherinomorphae</taxon>
        <taxon>Beloniformes</taxon>
        <taxon>Adrianichthyidae</taxon>
        <taxon>Oryziinae</taxon>
        <taxon>Oryzias</taxon>
    </lineage>
</organism>
<feature type="chain" id="PRO_5017989314" evidence="19">
    <location>
        <begin position="19"/>
        <end position="467"/>
    </location>
</feature>
<feature type="signal peptide" evidence="19">
    <location>
        <begin position="1"/>
        <end position="18"/>
    </location>
</feature>
<comment type="similarity">
    <text evidence="3 17">Belongs to the AB hydrolase superfamily. Lipase family.</text>
</comment>
<dbReference type="SUPFAM" id="SSF53474">
    <property type="entry name" value="alpha/beta-Hydrolases"/>
    <property type="match status" value="1"/>
</dbReference>
<dbReference type="GO" id="GO:0052689">
    <property type="term" value="F:carboxylic ester hydrolase activity"/>
    <property type="evidence" value="ECO:0007669"/>
    <property type="project" value="InterPro"/>
</dbReference>
<keyword evidence="12" id="KW-0325">Glycoprotein</keyword>
<dbReference type="GO" id="GO:0005615">
    <property type="term" value="C:extracellular space"/>
    <property type="evidence" value="ECO:0007669"/>
    <property type="project" value="UniProtKB-ARBA"/>
</dbReference>
<keyword evidence="7" id="KW-0378">Hydrolase</keyword>
<evidence type="ECO:0000256" key="8">
    <source>
        <dbReference type="ARBA" id="ARBA00022963"/>
    </source>
</evidence>
<evidence type="ECO:0000256" key="18">
    <source>
        <dbReference type="SAM" id="Phobius"/>
    </source>
</evidence>
<feature type="binding site" evidence="16">
    <location>
        <position position="196"/>
    </location>
    <ligand>
        <name>Ca(2+)</name>
        <dbReference type="ChEBI" id="CHEBI:29108"/>
    </ligand>
</feature>
<dbReference type="PRINTS" id="PR00821">
    <property type="entry name" value="TAGLIPASE"/>
</dbReference>
<dbReference type="CDD" id="cd00707">
    <property type="entry name" value="Pancreat_lipase_like"/>
    <property type="match status" value="1"/>
</dbReference>
<evidence type="ECO:0000259" key="20">
    <source>
        <dbReference type="Pfam" id="PF00151"/>
    </source>
</evidence>
<evidence type="ECO:0000256" key="11">
    <source>
        <dbReference type="ARBA" id="ARBA00023157"/>
    </source>
</evidence>
<evidence type="ECO:0000313" key="21">
    <source>
        <dbReference type="Ensembl" id="ENSORLP00015029345.1"/>
    </source>
</evidence>
<keyword evidence="16" id="KW-0106">Calcium</keyword>
<proteinExistence type="inferred from homology"/>
<evidence type="ECO:0000313" key="22">
    <source>
        <dbReference type="Proteomes" id="UP000265200"/>
    </source>
</evidence>
<dbReference type="GO" id="GO:0006654">
    <property type="term" value="P:phosphatidic acid biosynthetic process"/>
    <property type="evidence" value="ECO:0007669"/>
    <property type="project" value="UniProtKB-ARBA"/>
</dbReference>
<evidence type="ECO:0000256" key="16">
    <source>
        <dbReference type="PIRSR" id="PIRSR000865-2"/>
    </source>
</evidence>
<dbReference type="GO" id="GO:0046872">
    <property type="term" value="F:metal ion binding"/>
    <property type="evidence" value="ECO:0007669"/>
    <property type="project" value="UniProtKB-KW"/>
</dbReference>
<feature type="transmembrane region" description="Helical" evidence="18">
    <location>
        <begin position="443"/>
        <end position="463"/>
    </location>
</feature>
<dbReference type="Proteomes" id="UP000265200">
    <property type="component" value="Chromosome 14"/>
</dbReference>
<dbReference type="Pfam" id="PF00151">
    <property type="entry name" value="Lipase"/>
    <property type="match status" value="1"/>
</dbReference>
<comment type="function">
    <text evidence="14">Hydrolyzes specifically phosphatidic acid (PA) to produce 2-acyl lysophosphatidic acid (LPA; a potent bioactive lipid mediator) and fatty acid. Does not hydrolyze other phospholipids, like phosphatidylserine (PS), phosphatidylcholine (PC) and phosphatidylethanolamine (PE) or triacylglycerol (TG).</text>
</comment>
<reference evidence="21 22" key="2">
    <citation type="submission" date="2017-04" db="EMBL/GenBank/DDBJ databases">
        <title>CpG methylation of centromeres and impact of large insertions on vertebrate speciation.</title>
        <authorList>
            <person name="Ichikawa K."/>
            <person name="Yoshimura J."/>
            <person name="Morishita S."/>
        </authorList>
    </citation>
    <scope>NUCLEOTIDE SEQUENCE</scope>
    <source>
        <strain evidence="21 22">HSOK</strain>
    </source>
</reference>
<feature type="binding site" evidence="16">
    <location>
        <position position="194"/>
    </location>
    <ligand>
        <name>Ca(2+)</name>
        <dbReference type="ChEBI" id="CHEBI:29108"/>
    </ligand>
</feature>
<evidence type="ECO:0000256" key="12">
    <source>
        <dbReference type="ARBA" id="ARBA00023180"/>
    </source>
</evidence>
<evidence type="ECO:0000256" key="14">
    <source>
        <dbReference type="ARBA" id="ARBA00049600"/>
    </source>
</evidence>
<protein>
    <submittedName>
        <fullName evidence="21">Lipase, member Ia</fullName>
    </submittedName>
</protein>
<dbReference type="GO" id="GO:0005886">
    <property type="term" value="C:plasma membrane"/>
    <property type="evidence" value="ECO:0007669"/>
    <property type="project" value="UniProtKB-SubCell"/>
</dbReference>
<evidence type="ECO:0000256" key="9">
    <source>
        <dbReference type="ARBA" id="ARBA00023098"/>
    </source>
</evidence>
<feature type="active site" description="Charge relay system" evidence="15">
    <location>
        <position position="180"/>
    </location>
</feature>
<dbReference type="AlphaFoldDB" id="A0A3P9JAM4"/>
<keyword evidence="16" id="KW-0479">Metal-binding</keyword>
<dbReference type="InterPro" id="IPR000734">
    <property type="entry name" value="TAG_lipase"/>
</dbReference>
<keyword evidence="18" id="KW-1133">Transmembrane helix</keyword>
<evidence type="ECO:0000256" key="3">
    <source>
        <dbReference type="ARBA" id="ARBA00010701"/>
    </source>
</evidence>
<dbReference type="InterPro" id="IPR033906">
    <property type="entry name" value="Lipase_N"/>
</dbReference>
<accession>A0A3P9JAM4</accession>
<feature type="domain" description="Lipase" evidence="20">
    <location>
        <begin position="33"/>
        <end position="326"/>
    </location>
</feature>
<evidence type="ECO:0000256" key="10">
    <source>
        <dbReference type="ARBA" id="ARBA00023136"/>
    </source>
</evidence>
<keyword evidence="8" id="KW-0442">Lipid degradation</keyword>
<evidence type="ECO:0000256" key="13">
    <source>
        <dbReference type="ARBA" id="ARBA00048637"/>
    </source>
</evidence>
<reference evidence="21" key="3">
    <citation type="submission" date="2025-08" db="UniProtKB">
        <authorList>
            <consortium name="Ensembl"/>
        </authorList>
    </citation>
    <scope>IDENTIFICATION</scope>
    <source>
        <strain evidence="21">HSOK</strain>
    </source>
</reference>
<reference evidence="21" key="4">
    <citation type="submission" date="2025-09" db="UniProtKB">
        <authorList>
            <consortium name="Ensembl"/>
        </authorList>
    </citation>
    <scope>IDENTIFICATION</scope>
    <source>
        <strain evidence="21">HSOK</strain>
    </source>
</reference>
<keyword evidence="5" id="KW-0964">Secreted</keyword>